<evidence type="ECO:0000313" key="1">
    <source>
        <dbReference type="EMBL" id="ALR99913.1"/>
    </source>
</evidence>
<sequence>MKEPPSNKKQFALRKLLGSLIKMVKSVDAVIRPIVLNPQTKQVGSTTDSFELPNEKACYQLRYQKDP</sequence>
<protein>
    <submittedName>
        <fullName evidence="1">Uncharacterized protein</fullName>
    </submittedName>
</protein>
<accession>A0ABM5W4E6</accession>
<organism evidence="1 2">
    <name type="scientific">Enterococcus silesiacus</name>
    <dbReference type="NCBI Taxonomy" id="332949"/>
    <lineage>
        <taxon>Bacteria</taxon>
        <taxon>Bacillati</taxon>
        <taxon>Bacillota</taxon>
        <taxon>Bacilli</taxon>
        <taxon>Lactobacillales</taxon>
        <taxon>Enterococcaceae</taxon>
        <taxon>Enterococcus</taxon>
    </lineage>
</organism>
<evidence type="ECO:0000313" key="2">
    <source>
        <dbReference type="Proteomes" id="UP000065511"/>
    </source>
</evidence>
<proteinExistence type="predicted"/>
<keyword evidence="2" id="KW-1185">Reference proteome</keyword>
<reference evidence="1 2" key="1">
    <citation type="submission" date="2015-12" db="EMBL/GenBank/DDBJ databases">
        <authorList>
            <person name="Lauer A."/>
            <person name="Humrighouse B."/>
            <person name="Loparev V."/>
            <person name="Shewmaker P.L."/>
            <person name="Whitney A.M."/>
            <person name="McLaughlin R.W."/>
        </authorList>
    </citation>
    <scope>NUCLEOTIDE SEQUENCE [LARGE SCALE GENOMIC DNA]</scope>
    <source>
        <strain evidence="1 2">LMG 23085</strain>
    </source>
</reference>
<dbReference type="Proteomes" id="UP000065511">
    <property type="component" value="Chromosome"/>
</dbReference>
<dbReference type="EMBL" id="CP013614">
    <property type="protein sequence ID" value="ALR99913.1"/>
    <property type="molecule type" value="Genomic_DNA"/>
</dbReference>
<gene>
    <name evidence="1" type="ORF">ATZ33_00510</name>
</gene>
<name>A0ABM5W4E6_9ENTE</name>